<name>A0A6L5XL49_9BACT</name>
<organism evidence="2 3">
    <name type="scientific">Desulfovibrio porci</name>
    <dbReference type="NCBI Taxonomy" id="2605782"/>
    <lineage>
        <taxon>Bacteria</taxon>
        <taxon>Pseudomonadati</taxon>
        <taxon>Thermodesulfobacteriota</taxon>
        <taxon>Desulfovibrionia</taxon>
        <taxon>Desulfovibrionales</taxon>
        <taxon>Desulfovibrionaceae</taxon>
        <taxon>Desulfovibrio</taxon>
    </lineage>
</organism>
<sequence length="346" mass="40678">MVEQDKNVPHLSQQSQFLIYQTEDGRVKIDVRFEDESVWLTQQMMADLFQTSRPNITIHINNIYEEGELQPEATRKEYLQVRQEGERSVQRKLEYYNLDMIISVGYRVKSHIATRFRIWATQQLREFIVKGFVLDDERLKNPDQPFDYFEELLRRIQDIRTSERRFYQKITDIYATSIDYDPTTEESITFFKTVQNKLHWAVTGMTAAELIHSRADSAKPYMGLTTWRGAKVRKQDVGIAKNYLNEKELLALNNLVEQYLLFAERQARLRKPMHMTDWIAKLDAFLTLNEGNILTHAGSISHELALAHAEQEYDKFHHHQLEAGKKESDFDKAVKALTDGKNETNR</sequence>
<comment type="caution">
    <text evidence="2">The sequence shown here is derived from an EMBL/GenBank/DDBJ whole genome shotgun (WGS) entry which is preliminary data.</text>
</comment>
<dbReference type="PIRSF" id="PIRSF015268">
    <property type="entry name" value="Virulence_RhuM"/>
    <property type="match status" value="1"/>
</dbReference>
<reference evidence="2 3" key="1">
    <citation type="submission" date="2019-09" db="EMBL/GenBank/DDBJ databases">
        <title>In-depth cultivation of the pig gut microbiome towards novel bacterial diversity and tailored functional studies.</title>
        <authorList>
            <person name="Wylensek D."/>
            <person name="Hitch T.C.A."/>
            <person name="Clavel T."/>
        </authorList>
    </citation>
    <scope>NUCLEOTIDE SEQUENCE [LARGE SCALE GENOMIC DNA]</scope>
    <source>
        <strain evidence="2 3">PG-178-WT-4</strain>
    </source>
</reference>
<protein>
    <submittedName>
        <fullName evidence="2">Virulence RhuM family protein</fullName>
    </submittedName>
</protein>
<dbReference type="Pfam" id="PF13310">
    <property type="entry name" value="Virulence_RhuM"/>
    <property type="match status" value="1"/>
</dbReference>
<dbReference type="EMBL" id="VUMH01000006">
    <property type="protein sequence ID" value="MSS27937.1"/>
    <property type="molecule type" value="Genomic_DNA"/>
</dbReference>
<evidence type="ECO:0000313" key="2">
    <source>
        <dbReference type="EMBL" id="MSS27937.1"/>
    </source>
</evidence>
<proteinExistence type="predicted"/>
<keyword evidence="3" id="KW-1185">Reference proteome</keyword>
<evidence type="ECO:0000313" key="3">
    <source>
        <dbReference type="Proteomes" id="UP000477488"/>
    </source>
</evidence>
<dbReference type="RefSeq" id="WP_154510865.1">
    <property type="nucleotide sequence ID" value="NZ_VUMH01000006.1"/>
</dbReference>
<feature type="region of interest" description="Disordered" evidence="1">
    <location>
        <begin position="324"/>
        <end position="346"/>
    </location>
</feature>
<dbReference type="Proteomes" id="UP000477488">
    <property type="component" value="Unassembled WGS sequence"/>
</dbReference>
<evidence type="ECO:0000256" key="1">
    <source>
        <dbReference type="SAM" id="MobiDB-lite"/>
    </source>
</evidence>
<dbReference type="AlphaFoldDB" id="A0A6L5XL49"/>
<gene>
    <name evidence="2" type="ORF">FYJ44_07755</name>
</gene>
<accession>A0A6L5XL49</accession>
<dbReference type="PANTHER" id="PTHR35810:SF1">
    <property type="entry name" value="CYTOPLASMIC PROTEIN"/>
    <property type="match status" value="1"/>
</dbReference>
<dbReference type="InterPro" id="IPR011204">
    <property type="entry name" value="Virulence_RhuM-like"/>
</dbReference>
<dbReference type="PANTHER" id="PTHR35810">
    <property type="entry name" value="CYTOPLASMIC PROTEIN-RELATED"/>
    <property type="match status" value="1"/>
</dbReference>